<dbReference type="PANTHER" id="PTHR30636">
    <property type="entry name" value="UPF0701 PROTEIN YICC"/>
    <property type="match status" value="1"/>
</dbReference>
<protein>
    <submittedName>
        <fullName evidence="8">YicC family protein</fullName>
    </submittedName>
</protein>
<evidence type="ECO:0000313" key="9">
    <source>
        <dbReference type="Proteomes" id="UP000434554"/>
    </source>
</evidence>
<comment type="similarity">
    <text evidence="5">Belongs to the YicC/YloC family.</text>
</comment>
<dbReference type="Proteomes" id="UP000434554">
    <property type="component" value="Unassembled WGS sequence"/>
</dbReference>
<evidence type="ECO:0000256" key="4">
    <source>
        <dbReference type="ARBA" id="ARBA00022801"/>
    </source>
</evidence>
<organism evidence="8 9">
    <name type="scientific">Veillonella seminalis</name>
    <dbReference type="NCBI Taxonomy" id="1502943"/>
    <lineage>
        <taxon>Bacteria</taxon>
        <taxon>Bacillati</taxon>
        <taxon>Bacillota</taxon>
        <taxon>Negativicutes</taxon>
        <taxon>Veillonellales</taxon>
        <taxon>Veillonellaceae</taxon>
        <taxon>Veillonella</taxon>
    </lineage>
</organism>
<name>A0A833FHN1_9FIRM</name>
<comment type="caution">
    <text evidence="8">The sequence shown here is derived from an EMBL/GenBank/DDBJ whole genome shotgun (WGS) entry which is preliminary data.</text>
</comment>
<comment type="cofactor">
    <cofactor evidence="1">
        <name>a divalent metal cation</name>
        <dbReference type="ChEBI" id="CHEBI:60240"/>
    </cofactor>
</comment>
<dbReference type="RefSeq" id="WP_006556814.1">
    <property type="nucleotide sequence ID" value="NZ_CALMIE010000081.1"/>
</dbReference>
<evidence type="ECO:0000256" key="1">
    <source>
        <dbReference type="ARBA" id="ARBA00001968"/>
    </source>
</evidence>
<dbReference type="InterPro" id="IPR013551">
    <property type="entry name" value="YicC-like_C"/>
</dbReference>
<evidence type="ECO:0000256" key="2">
    <source>
        <dbReference type="ARBA" id="ARBA00022722"/>
    </source>
</evidence>
<dbReference type="GO" id="GO:0016787">
    <property type="term" value="F:hydrolase activity"/>
    <property type="evidence" value="ECO:0007669"/>
    <property type="project" value="UniProtKB-KW"/>
</dbReference>
<dbReference type="GeneID" id="83055008"/>
<dbReference type="PANTHER" id="PTHR30636:SF3">
    <property type="entry name" value="UPF0701 PROTEIN YICC"/>
    <property type="match status" value="1"/>
</dbReference>
<keyword evidence="3" id="KW-0255">Endonuclease</keyword>
<dbReference type="InterPro" id="IPR013527">
    <property type="entry name" value="YicC-like_N"/>
</dbReference>
<feature type="domain" description="Endoribonuclease YicC-like C-terminal" evidence="7">
    <location>
        <begin position="174"/>
        <end position="293"/>
    </location>
</feature>
<keyword evidence="4" id="KW-0378">Hydrolase</keyword>
<dbReference type="NCBIfam" id="TIGR00255">
    <property type="entry name" value="YicC/YloC family endoribonuclease"/>
    <property type="match status" value="1"/>
</dbReference>
<evidence type="ECO:0000256" key="5">
    <source>
        <dbReference type="ARBA" id="ARBA00035648"/>
    </source>
</evidence>
<evidence type="ECO:0000256" key="3">
    <source>
        <dbReference type="ARBA" id="ARBA00022759"/>
    </source>
</evidence>
<evidence type="ECO:0000259" key="7">
    <source>
        <dbReference type="Pfam" id="PF08340"/>
    </source>
</evidence>
<proteinExistence type="inferred from homology"/>
<dbReference type="Pfam" id="PF03755">
    <property type="entry name" value="YicC-like_N"/>
    <property type="match status" value="1"/>
</dbReference>
<feature type="domain" description="Endoribonuclease YicC-like N-terminal" evidence="6">
    <location>
        <begin position="1"/>
        <end position="155"/>
    </location>
</feature>
<evidence type="ECO:0000259" key="6">
    <source>
        <dbReference type="Pfam" id="PF03755"/>
    </source>
</evidence>
<evidence type="ECO:0000313" key="8">
    <source>
        <dbReference type="EMBL" id="KAB1479006.1"/>
    </source>
</evidence>
<sequence length="293" mass="33374">MNSMTGFGRGIAADESLQIMVEIKSVNSRFLDLHINLPSTLNFFENELRRQIKAVLQRGKVEVNISLRNTRDREKVFTVNDSLALQIREFLVSNGFAQDIKKVPLRDMMTVSSDWLLLEDVPFEEANLQATATKALQDALAGVAAMRAAEGEHLRREIEGRIDILTDVLSEVDANKTAAVKKYETRLQQRIENTLAKTDLDINMDRFLQEVAIMSDKTDITEEIVRFGSHVVQLKDTLKENQPIGRKLDFLLQEMNREVNTMGSKGSDLEITDRVVILKCELEKIREQIQNIE</sequence>
<dbReference type="GO" id="GO:0004521">
    <property type="term" value="F:RNA endonuclease activity"/>
    <property type="evidence" value="ECO:0007669"/>
    <property type="project" value="InterPro"/>
</dbReference>
<dbReference type="Pfam" id="PF08340">
    <property type="entry name" value="YicC-like_C"/>
    <property type="match status" value="1"/>
</dbReference>
<gene>
    <name evidence="8" type="ORF">F8R14_04730</name>
</gene>
<accession>A0A833FHN1</accession>
<dbReference type="EMBL" id="WBKH01000004">
    <property type="protein sequence ID" value="KAB1479006.1"/>
    <property type="molecule type" value="Genomic_DNA"/>
</dbReference>
<keyword evidence="2" id="KW-0540">Nuclease</keyword>
<dbReference type="InterPro" id="IPR005229">
    <property type="entry name" value="YicC/YloC-like"/>
</dbReference>
<reference evidence="8 9" key="1">
    <citation type="submission" date="2019-09" db="EMBL/GenBank/DDBJ databases">
        <title>Draft genome sequence of 3 type strains from the CCUG.</title>
        <authorList>
            <person name="Pineiro-Iglesias B."/>
            <person name="Tunovic T."/>
            <person name="Unosson C."/>
            <person name="Inganas E."/>
            <person name="Ohlen M."/>
            <person name="Cardew S."/>
            <person name="Jensie-Markopoulos S."/>
            <person name="Salva-Serra F."/>
            <person name="Jaen-Luchoro D."/>
            <person name="Karlsson R."/>
            <person name="Svensson-Stadler L."/>
            <person name="Chun J."/>
            <person name="Moore E."/>
        </authorList>
    </citation>
    <scope>NUCLEOTIDE SEQUENCE [LARGE SCALE GENOMIC DNA]</scope>
    <source>
        <strain evidence="8 9">CCUG 65427</strain>
    </source>
</reference>
<dbReference type="AlphaFoldDB" id="A0A833FHN1"/>